<reference evidence="2" key="1">
    <citation type="submission" date="2023-10" db="EMBL/GenBank/DDBJ databases">
        <title>Genome assembly of Pristionchus species.</title>
        <authorList>
            <person name="Yoshida K."/>
            <person name="Sommer R.J."/>
        </authorList>
    </citation>
    <scope>NUCLEOTIDE SEQUENCE</scope>
    <source>
        <strain evidence="2">RS0144</strain>
    </source>
</reference>
<evidence type="ECO:0000256" key="1">
    <source>
        <dbReference type="SAM" id="SignalP"/>
    </source>
</evidence>
<dbReference type="SUPFAM" id="SSF49870">
    <property type="entry name" value="Osmotin, thaumatin-like protein"/>
    <property type="match status" value="1"/>
</dbReference>
<feature type="chain" id="PRO_5044011517" evidence="1">
    <location>
        <begin position="24"/>
        <end position="157"/>
    </location>
</feature>
<feature type="signal peptide" evidence="1">
    <location>
        <begin position="1"/>
        <end position="23"/>
    </location>
</feature>
<feature type="non-terminal residue" evidence="2">
    <location>
        <position position="1"/>
    </location>
</feature>
<dbReference type="EMBL" id="BTSX01000001">
    <property type="protein sequence ID" value="GMS81721.1"/>
    <property type="molecule type" value="Genomic_DNA"/>
</dbReference>
<keyword evidence="1" id="KW-0732">Signal</keyword>
<dbReference type="Proteomes" id="UP001432027">
    <property type="component" value="Unassembled WGS sequence"/>
</dbReference>
<accession>A0AAV5SEE8</accession>
<evidence type="ECO:0000313" key="3">
    <source>
        <dbReference type="Proteomes" id="UP001432027"/>
    </source>
</evidence>
<protein>
    <submittedName>
        <fullName evidence="2">Uncharacterized protein</fullName>
    </submittedName>
</protein>
<dbReference type="InterPro" id="IPR037176">
    <property type="entry name" value="Osmotin/thaumatin-like_sf"/>
</dbReference>
<organism evidence="2 3">
    <name type="scientific">Pristionchus entomophagus</name>
    <dbReference type="NCBI Taxonomy" id="358040"/>
    <lineage>
        <taxon>Eukaryota</taxon>
        <taxon>Metazoa</taxon>
        <taxon>Ecdysozoa</taxon>
        <taxon>Nematoda</taxon>
        <taxon>Chromadorea</taxon>
        <taxon>Rhabditida</taxon>
        <taxon>Rhabditina</taxon>
        <taxon>Diplogasteromorpha</taxon>
        <taxon>Diplogasteroidea</taxon>
        <taxon>Neodiplogasteridae</taxon>
        <taxon>Pristionchus</taxon>
    </lineage>
</organism>
<gene>
    <name evidence="2" type="ORF">PENTCL1PPCAC_3896</name>
</gene>
<proteinExistence type="predicted"/>
<keyword evidence="3" id="KW-1185">Reference proteome</keyword>
<name>A0AAV5SEE8_9BILA</name>
<dbReference type="AlphaFoldDB" id="A0AAV5SEE8"/>
<comment type="caution">
    <text evidence="2">The sequence shown here is derived from an EMBL/GenBank/DDBJ whole genome shotgun (WGS) entry which is preliminary data.</text>
</comment>
<sequence>ARLFSCTMRSLLHLLLLAVVAHGKWFNMTLINLCSTGIQPLIWNNAGLAYSPYVHGNSQKEVGNMPDTIFIQLRDITGNPAASGRTLTSISQYDNPPRSSYYIDIGKGFDIGMHITPWDDLSLGTVSCTSANCKTDGSAWFATNAYQGKFYVAFACD</sequence>
<evidence type="ECO:0000313" key="2">
    <source>
        <dbReference type="EMBL" id="GMS81721.1"/>
    </source>
</evidence>